<reference evidence="1 2" key="1">
    <citation type="journal article" date="2013" name="Int. J. Syst. Evol. Microbiol.">
        <title>Aquimarina gracilis sp. nov., isolated from the gut microflora of a mussel, Mytilus coruscus, and emended description of Aquimarina spongiae.</title>
        <authorList>
            <person name="Park S.C."/>
            <person name="Choe H.N."/>
            <person name="Baik K.S."/>
            <person name="Seong C.N."/>
        </authorList>
    </citation>
    <scope>NUCLEOTIDE SEQUENCE [LARGE SCALE GENOMIC DNA]</scope>
    <source>
        <strain evidence="1 2">PSC32</strain>
    </source>
</reference>
<protein>
    <recommendedName>
        <fullName evidence="3">Bacteriocin-like protein</fullName>
    </recommendedName>
</protein>
<organism evidence="1 2">
    <name type="scientific">Aquimarina gracilis</name>
    <dbReference type="NCBI Taxonomy" id="874422"/>
    <lineage>
        <taxon>Bacteria</taxon>
        <taxon>Pseudomonadati</taxon>
        <taxon>Bacteroidota</taxon>
        <taxon>Flavobacteriia</taxon>
        <taxon>Flavobacteriales</taxon>
        <taxon>Flavobacteriaceae</taxon>
        <taxon>Aquimarina</taxon>
    </lineage>
</organism>
<dbReference type="Proteomes" id="UP001327027">
    <property type="component" value="Unassembled WGS sequence"/>
</dbReference>
<sequence length="62" mass="6865">MIHKILNVQGTQVLRKDDQKTINGGNLPHCFPYLPQNGCFVGPEECNLWNLPTCPGAGDEEL</sequence>
<keyword evidence="2" id="KW-1185">Reference proteome</keyword>
<accession>A0ABU5ZYH8</accession>
<comment type="caution">
    <text evidence="1">The sequence shown here is derived from an EMBL/GenBank/DDBJ whole genome shotgun (WGS) entry which is preliminary data.</text>
</comment>
<proteinExistence type="predicted"/>
<evidence type="ECO:0000313" key="2">
    <source>
        <dbReference type="Proteomes" id="UP001327027"/>
    </source>
</evidence>
<evidence type="ECO:0008006" key="3">
    <source>
        <dbReference type="Google" id="ProtNLM"/>
    </source>
</evidence>
<name>A0ABU5ZYH8_9FLAO</name>
<dbReference type="EMBL" id="JAYKLX010000007">
    <property type="protein sequence ID" value="MEB3346934.1"/>
    <property type="molecule type" value="Genomic_DNA"/>
</dbReference>
<gene>
    <name evidence="1" type="ORF">U6A24_15780</name>
</gene>
<evidence type="ECO:0000313" key="1">
    <source>
        <dbReference type="EMBL" id="MEB3346934.1"/>
    </source>
</evidence>
<dbReference type="RefSeq" id="WP_324180956.1">
    <property type="nucleotide sequence ID" value="NZ_BAABAW010000020.1"/>
</dbReference>